<feature type="domain" description="Peptidase S1" evidence="1">
    <location>
        <begin position="4"/>
        <end position="58"/>
    </location>
</feature>
<dbReference type="InterPro" id="IPR043504">
    <property type="entry name" value="Peptidase_S1_PA_chymotrypsin"/>
</dbReference>
<reference evidence="2" key="1">
    <citation type="journal article" date="2023" name="Insect Mol. Biol.">
        <title>Genome sequencing provides insights into the evolution of gene families encoding plant cell wall-degrading enzymes in longhorned beetles.</title>
        <authorList>
            <person name="Shin N.R."/>
            <person name="Okamura Y."/>
            <person name="Kirsch R."/>
            <person name="Pauchet Y."/>
        </authorList>
    </citation>
    <scope>NUCLEOTIDE SEQUENCE</scope>
    <source>
        <strain evidence="2">RBIC_L_NR</strain>
    </source>
</reference>
<dbReference type="PROSITE" id="PS00135">
    <property type="entry name" value="TRYPSIN_SER"/>
    <property type="match status" value="1"/>
</dbReference>
<dbReference type="PANTHER" id="PTHR24258:SF136">
    <property type="entry name" value="GH06673P-RELATED"/>
    <property type="match status" value="1"/>
</dbReference>
<dbReference type="EMBL" id="JANEYF010001235">
    <property type="protein sequence ID" value="KAJ8965363.1"/>
    <property type="molecule type" value="Genomic_DNA"/>
</dbReference>
<sequence length="64" mass="7121">MTTTYGDSGGPLQVYHKDTKDIKCMYDIVGITSFGKSCGLAKNIPGVYTRVSAYLKWIEDTVWP</sequence>
<dbReference type="InterPro" id="IPR009003">
    <property type="entry name" value="Peptidase_S1_PA"/>
</dbReference>
<dbReference type="Gene3D" id="2.40.10.10">
    <property type="entry name" value="Trypsin-like serine proteases"/>
    <property type="match status" value="1"/>
</dbReference>
<dbReference type="InterPro" id="IPR033116">
    <property type="entry name" value="TRYPSIN_SER"/>
</dbReference>
<dbReference type="AlphaFoldDB" id="A0AAV8ZMS5"/>
<name>A0AAV8ZMS5_9CUCU</name>
<accession>A0AAV8ZMS5</accession>
<dbReference type="PANTHER" id="PTHR24258">
    <property type="entry name" value="SERINE PROTEASE-RELATED"/>
    <property type="match status" value="1"/>
</dbReference>
<dbReference type="Proteomes" id="UP001162156">
    <property type="component" value="Unassembled WGS sequence"/>
</dbReference>
<evidence type="ECO:0000259" key="1">
    <source>
        <dbReference type="Pfam" id="PF00089"/>
    </source>
</evidence>
<comment type="caution">
    <text evidence="2">The sequence shown here is derived from an EMBL/GenBank/DDBJ whole genome shotgun (WGS) entry which is preliminary data.</text>
</comment>
<dbReference type="Pfam" id="PF00089">
    <property type="entry name" value="Trypsin"/>
    <property type="match status" value="1"/>
</dbReference>
<evidence type="ECO:0000313" key="3">
    <source>
        <dbReference type="Proteomes" id="UP001162156"/>
    </source>
</evidence>
<dbReference type="InterPro" id="IPR001254">
    <property type="entry name" value="Trypsin_dom"/>
</dbReference>
<gene>
    <name evidence="2" type="ORF">NQ314_004203</name>
</gene>
<dbReference type="SUPFAM" id="SSF50494">
    <property type="entry name" value="Trypsin-like serine proteases"/>
    <property type="match status" value="1"/>
</dbReference>
<dbReference type="GO" id="GO:0004252">
    <property type="term" value="F:serine-type endopeptidase activity"/>
    <property type="evidence" value="ECO:0007669"/>
    <property type="project" value="InterPro"/>
</dbReference>
<organism evidence="2 3">
    <name type="scientific">Rhamnusium bicolor</name>
    <dbReference type="NCBI Taxonomy" id="1586634"/>
    <lineage>
        <taxon>Eukaryota</taxon>
        <taxon>Metazoa</taxon>
        <taxon>Ecdysozoa</taxon>
        <taxon>Arthropoda</taxon>
        <taxon>Hexapoda</taxon>
        <taxon>Insecta</taxon>
        <taxon>Pterygota</taxon>
        <taxon>Neoptera</taxon>
        <taxon>Endopterygota</taxon>
        <taxon>Coleoptera</taxon>
        <taxon>Polyphaga</taxon>
        <taxon>Cucujiformia</taxon>
        <taxon>Chrysomeloidea</taxon>
        <taxon>Cerambycidae</taxon>
        <taxon>Lepturinae</taxon>
        <taxon>Rhagiini</taxon>
        <taxon>Rhamnusium</taxon>
    </lineage>
</organism>
<keyword evidence="3" id="KW-1185">Reference proteome</keyword>
<protein>
    <recommendedName>
        <fullName evidence="1">Peptidase S1 domain-containing protein</fullName>
    </recommendedName>
</protein>
<evidence type="ECO:0000313" key="2">
    <source>
        <dbReference type="EMBL" id="KAJ8965363.1"/>
    </source>
</evidence>
<dbReference type="GO" id="GO:0006508">
    <property type="term" value="P:proteolysis"/>
    <property type="evidence" value="ECO:0007669"/>
    <property type="project" value="InterPro"/>
</dbReference>
<proteinExistence type="predicted"/>